<dbReference type="OrthoDB" id="10407816at2759"/>
<dbReference type="InParanoid" id="A0A165QME1"/>
<evidence type="ECO:0000313" key="3">
    <source>
        <dbReference type="Proteomes" id="UP000077266"/>
    </source>
</evidence>
<reference evidence="2 3" key="1">
    <citation type="journal article" date="2016" name="Mol. Biol. Evol.">
        <title>Comparative Genomics of Early-Diverging Mushroom-Forming Fungi Provides Insights into the Origins of Lignocellulose Decay Capabilities.</title>
        <authorList>
            <person name="Nagy L.G."/>
            <person name="Riley R."/>
            <person name="Tritt A."/>
            <person name="Adam C."/>
            <person name="Daum C."/>
            <person name="Floudas D."/>
            <person name="Sun H."/>
            <person name="Yadav J.S."/>
            <person name="Pangilinan J."/>
            <person name="Larsson K.H."/>
            <person name="Matsuura K."/>
            <person name="Barry K."/>
            <person name="Labutti K."/>
            <person name="Kuo R."/>
            <person name="Ohm R.A."/>
            <person name="Bhattacharya S.S."/>
            <person name="Shirouzu T."/>
            <person name="Yoshinaga Y."/>
            <person name="Martin F.M."/>
            <person name="Grigoriev I.V."/>
            <person name="Hibbett D.S."/>
        </authorList>
    </citation>
    <scope>NUCLEOTIDE SEQUENCE [LARGE SCALE GENOMIC DNA]</scope>
    <source>
        <strain evidence="2 3">HHB12029</strain>
    </source>
</reference>
<protein>
    <submittedName>
        <fullName evidence="2">Uncharacterized protein</fullName>
    </submittedName>
</protein>
<feature type="region of interest" description="Disordered" evidence="1">
    <location>
        <begin position="33"/>
        <end position="60"/>
    </location>
</feature>
<evidence type="ECO:0000313" key="2">
    <source>
        <dbReference type="EMBL" id="KZW03817.1"/>
    </source>
</evidence>
<evidence type="ECO:0000256" key="1">
    <source>
        <dbReference type="SAM" id="MobiDB-lite"/>
    </source>
</evidence>
<dbReference type="Proteomes" id="UP000077266">
    <property type="component" value="Unassembled WGS sequence"/>
</dbReference>
<organism evidence="2 3">
    <name type="scientific">Exidia glandulosa HHB12029</name>
    <dbReference type="NCBI Taxonomy" id="1314781"/>
    <lineage>
        <taxon>Eukaryota</taxon>
        <taxon>Fungi</taxon>
        <taxon>Dikarya</taxon>
        <taxon>Basidiomycota</taxon>
        <taxon>Agaricomycotina</taxon>
        <taxon>Agaricomycetes</taxon>
        <taxon>Auriculariales</taxon>
        <taxon>Exidiaceae</taxon>
        <taxon>Exidia</taxon>
    </lineage>
</organism>
<dbReference type="AlphaFoldDB" id="A0A165QME1"/>
<accession>A0A165QME1</accession>
<proteinExistence type="predicted"/>
<keyword evidence="3" id="KW-1185">Reference proteome</keyword>
<sequence>MCIQHFVRFTCGCERNTEFAQCSASRRQALQPYPNTPAVSTAAGRSHKRHSSIKCTPDREGETVDASCPCHASEFSFAAALELASSEDELSASGSDE</sequence>
<name>A0A165QME1_EXIGL</name>
<gene>
    <name evidence="2" type="ORF">EXIGLDRAFT_715865</name>
</gene>
<dbReference type="EMBL" id="KV425882">
    <property type="protein sequence ID" value="KZW03817.1"/>
    <property type="molecule type" value="Genomic_DNA"/>
</dbReference>